<dbReference type="GO" id="GO:0005886">
    <property type="term" value="C:plasma membrane"/>
    <property type="evidence" value="ECO:0007669"/>
    <property type="project" value="TreeGrafter"/>
</dbReference>
<sequence length="245" mass="26880">MIPTSEASISTPPPVLLAQELSMIFGKGSTEVHALNQINLDIPRGQWTSIMGQSGSGKTTLLHCLSGLIKPTSGKVTLHSQDGSSLDISGLSENKRAILRRTHISVVFQDFNLVPILSIRDNISLPMRLAHQKIDKAWLDQITDILQIDQRLNHLPHELSGGQQQRAAIARALISKPDILIADEPTGSLDSQTSDAVLDLFRTVVDQLGQSLVFVTHDKEAALRGDRLITMRDGHILENTKLARR</sequence>
<dbReference type="GO" id="GO:0022857">
    <property type="term" value="F:transmembrane transporter activity"/>
    <property type="evidence" value="ECO:0007669"/>
    <property type="project" value="TreeGrafter"/>
</dbReference>
<gene>
    <name evidence="5" type="ORF">H924_02970</name>
</gene>
<dbReference type="InterPro" id="IPR017911">
    <property type="entry name" value="MacB-like_ATP-bd"/>
</dbReference>
<feature type="domain" description="ABC transporter" evidence="4">
    <location>
        <begin position="16"/>
        <end position="245"/>
    </location>
</feature>
<dbReference type="Pfam" id="PF00005">
    <property type="entry name" value="ABC_tran"/>
    <property type="match status" value="1"/>
</dbReference>
<dbReference type="eggNOG" id="COG1136">
    <property type="taxonomic scope" value="Bacteria"/>
</dbReference>
<dbReference type="FunFam" id="3.40.50.300:FF:000032">
    <property type="entry name" value="Export ABC transporter ATP-binding protein"/>
    <property type="match status" value="1"/>
</dbReference>
<evidence type="ECO:0000256" key="2">
    <source>
        <dbReference type="ARBA" id="ARBA00022741"/>
    </source>
</evidence>
<evidence type="ECO:0000256" key="1">
    <source>
        <dbReference type="ARBA" id="ARBA00022448"/>
    </source>
</evidence>
<dbReference type="InterPro" id="IPR027417">
    <property type="entry name" value="P-loop_NTPase"/>
</dbReference>
<accession>M1UJN9</accession>
<dbReference type="CDD" id="cd03255">
    <property type="entry name" value="ABC_MJ0796_LolCDE_FtsE"/>
    <property type="match status" value="1"/>
</dbReference>
<dbReference type="EMBL" id="CP004354">
    <property type="protein sequence ID" value="AGG66044.1"/>
    <property type="molecule type" value="Genomic_DNA"/>
</dbReference>
<dbReference type="Gene3D" id="3.40.50.300">
    <property type="entry name" value="P-loop containing nucleotide triphosphate hydrolases"/>
    <property type="match status" value="1"/>
</dbReference>
<dbReference type="PROSITE" id="PS00211">
    <property type="entry name" value="ABC_TRANSPORTER_1"/>
    <property type="match status" value="1"/>
</dbReference>
<evidence type="ECO:0000313" key="5">
    <source>
        <dbReference type="EMBL" id="AGG66044.1"/>
    </source>
</evidence>
<dbReference type="GO" id="GO:0016887">
    <property type="term" value="F:ATP hydrolysis activity"/>
    <property type="evidence" value="ECO:0007669"/>
    <property type="project" value="InterPro"/>
</dbReference>
<dbReference type="PATRIC" id="fig|1121353.3.peg.615"/>
<reference evidence="5 6" key="1">
    <citation type="submission" date="2013-02" db="EMBL/GenBank/DDBJ databases">
        <title>The complete genome sequence of Corynebacterium callunae DSM 20147.</title>
        <authorList>
            <person name="Ruckert C."/>
            <person name="Albersmeier A."/>
            <person name="Kalinowski J."/>
        </authorList>
    </citation>
    <scope>NUCLEOTIDE SEQUENCE [LARGE SCALE GENOMIC DNA]</scope>
    <source>
        <strain evidence="5 6">DSM 20147</strain>
    </source>
</reference>
<dbReference type="SUPFAM" id="SSF52540">
    <property type="entry name" value="P-loop containing nucleoside triphosphate hydrolases"/>
    <property type="match status" value="1"/>
</dbReference>
<protein>
    <recommendedName>
        <fullName evidence="4">ABC transporter domain-containing protein</fullName>
    </recommendedName>
</protein>
<dbReference type="SMART" id="SM00382">
    <property type="entry name" value="AAA"/>
    <property type="match status" value="1"/>
</dbReference>
<proteinExistence type="predicted"/>
<keyword evidence="3" id="KW-0067">ATP-binding</keyword>
<dbReference type="GO" id="GO:0098796">
    <property type="term" value="C:membrane protein complex"/>
    <property type="evidence" value="ECO:0007669"/>
    <property type="project" value="UniProtKB-ARBA"/>
</dbReference>
<evidence type="ECO:0000259" key="4">
    <source>
        <dbReference type="PROSITE" id="PS50893"/>
    </source>
</evidence>
<dbReference type="PROSITE" id="PS50893">
    <property type="entry name" value="ABC_TRANSPORTER_2"/>
    <property type="match status" value="1"/>
</dbReference>
<dbReference type="InterPro" id="IPR003439">
    <property type="entry name" value="ABC_transporter-like_ATP-bd"/>
</dbReference>
<keyword evidence="2" id="KW-0547">Nucleotide-binding</keyword>
<dbReference type="PANTHER" id="PTHR24220:SF685">
    <property type="entry name" value="ABC TRANSPORTER RELATED"/>
    <property type="match status" value="1"/>
</dbReference>
<dbReference type="AlphaFoldDB" id="M1UJN9"/>
<dbReference type="PANTHER" id="PTHR24220">
    <property type="entry name" value="IMPORT ATP-BINDING PROTEIN"/>
    <property type="match status" value="1"/>
</dbReference>
<dbReference type="GO" id="GO:0005524">
    <property type="term" value="F:ATP binding"/>
    <property type="evidence" value="ECO:0007669"/>
    <property type="project" value="UniProtKB-KW"/>
</dbReference>
<dbReference type="InterPro" id="IPR015854">
    <property type="entry name" value="ABC_transpr_LolD-like"/>
</dbReference>
<dbReference type="HOGENOM" id="CLU_000604_1_22_11"/>
<keyword evidence="1" id="KW-0813">Transport</keyword>
<dbReference type="InterPro" id="IPR003593">
    <property type="entry name" value="AAA+_ATPase"/>
</dbReference>
<dbReference type="InterPro" id="IPR017871">
    <property type="entry name" value="ABC_transporter-like_CS"/>
</dbReference>
<dbReference type="STRING" id="1121353.H924_02970"/>
<evidence type="ECO:0000256" key="3">
    <source>
        <dbReference type="ARBA" id="ARBA00022840"/>
    </source>
</evidence>
<evidence type="ECO:0000313" key="6">
    <source>
        <dbReference type="Proteomes" id="UP000011760"/>
    </source>
</evidence>
<keyword evidence="6" id="KW-1185">Reference proteome</keyword>
<organism evidence="5 6">
    <name type="scientific">Corynebacterium callunae DSM 20147</name>
    <dbReference type="NCBI Taxonomy" id="1121353"/>
    <lineage>
        <taxon>Bacteria</taxon>
        <taxon>Bacillati</taxon>
        <taxon>Actinomycetota</taxon>
        <taxon>Actinomycetes</taxon>
        <taxon>Mycobacteriales</taxon>
        <taxon>Corynebacteriaceae</taxon>
        <taxon>Corynebacterium</taxon>
    </lineage>
</organism>
<dbReference type="Proteomes" id="UP000011760">
    <property type="component" value="Chromosome"/>
</dbReference>
<dbReference type="KEGG" id="ccn:H924_02970"/>
<name>M1UJN9_9CORY</name>